<dbReference type="Proteomes" id="UP000828048">
    <property type="component" value="Chromosome 11"/>
</dbReference>
<sequence>MVKGKLILICQSGGELVKNDDGTLTYAGGEAQAVNVNSETVFNDLKLKLAEMCNLDYETVSIKYFLPGNTRTVITLANDKDLRRMLDFHGNSVTAEVFVKGKEGFNRDALNKYNSRETGIKVAESVSRVVAPSTAAATSLPPDAASPDGTPTSRFANRRTSAGKKASPAAAKTASPAAANKASPAAAKKATAAASNKASPAAAKKATAVASKKATPAAPKNQSTPSPKNRSTAAPKKATPARVANRRTAAPKKATTVATDSATGVDDANSRSPTRSDTSSNDSVDANSDDSSGDWPSAVAFSAKGSANSSMEIDKSVSPADTVKKRRRTASWKIGANGPTIVSVPDDEGDERSRKARRTRSDDMSLEKLIESWKVGITGFGQDFKNVYVFRDALQKFAIAHHFVYRLKKNDSSCVSARCVTEGCSWRIHAAWVPSAHSFRVKKFDNSHTCNGESWKSAHPAKNCLQTNAKPPFHGDGKGALRGYFIAAAHAVRLVGFKKFTEQIKHVSSQAYDWVMQIEPEYWTTTSFKGERHNQITENVAEPYIKLMEQSQELPITQKIDALISMMTDLINARQTDSSKWSTKLTPSKMGKLQEEAVDSRGLKVFISSDTIFEVRDDVSHVVNLNNSDCTCLVWRTTGLPCRHAIAVCNYMHKNVYNYCSSYFMVDTFRLTYSESINPVPGFDKVSEKEEDVSDAGTVLPPCPSLDHQVAGNKTSRKKGTK</sequence>
<dbReference type="EMBL" id="CM037161">
    <property type="protein sequence ID" value="KAH7853665.1"/>
    <property type="molecule type" value="Genomic_DNA"/>
</dbReference>
<accession>A0ACB7YLF2</accession>
<keyword evidence="2" id="KW-1185">Reference proteome</keyword>
<name>A0ACB7YLF2_9ERIC</name>
<proteinExistence type="predicted"/>
<comment type="caution">
    <text evidence="1">The sequence shown here is derived from an EMBL/GenBank/DDBJ whole genome shotgun (WGS) entry which is preliminary data.</text>
</comment>
<protein>
    <submittedName>
        <fullName evidence="1">Uncharacterized protein</fullName>
    </submittedName>
</protein>
<gene>
    <name evidence="1" type="ORF">Vadar_005234</name>
</gene>
<reference evidence="1 2" key="1">
    <citation type="journal article" date="2021" name="Hortic Res">
        <title>High-quality reference genome and annotation aids understanding of berry development for evergreen blueberry (Vaccinium darrowii).</title>
        <authorList>
            <person name="Yu J."/>
            <person name="Hulse-Kemp A.M."/>
            <person name="Babiker E."/>
            <person name="Staton M."/>
        </authorList>
    </citation>
    <scope>NUCLEOTIDE SEQUENCE [LARGE SCALE GENOMIC DNA]</scope>
    <source>
        <strain evidence="2">cv. NJ 8807/NJ 8810</strain>
        <tissue evidence="1">Young leaf</tissue>
    </source>
</reference>
<organism evidence="1 2">
    <name type="scientific">Vaccinium darrowii</name>
    <dbReference type="NCBI Taxonomy" id="229202"/>
    <lineage>
        <taxon>Eukaryota</taxon>
        <taxon>Viridiplantae</taxon>
        <taxon>Streptophyta</taxon>
        <taxon>Embryophyta</taxon>
        <taxon>Tracheophyta</taxon>
        <taxon>Spermatophyta</taxon>
        <taxon>Magnoliopsida</taxon>
        <taxon>eudicotyledons</taxon>
        <taxon>Gunneridae</taxon>
        <taxon>Pentapetalae</taxon>
        <taxon>asterids</taxon>
        <taxon>Ericales</taxon>
        <taxon>Ericaceae</taxon>
        <taxon>Vaccinioideae</taxon>
        <taxon>Vaccinieae</taxon>
        <taxon>Vaccinium</taxon>
    </lineage>
</organism>
<evidence type="ECO:0000313" key="2">
    <source>
        <dbReference type="Proteomes" id="UP000828048"/>
    </source>
</evidence>
<evidence type="ECO:0000313" key="1">
    <source>
        <dbReference type="EMBL" id="KAH7853665.1"/>
    </source>
</evidence>